<organism evidence="1 2">
    <name type="scientific">Polarella glacialis</name>
    <name type="common">Dinoflagellate</name>
    <dbReference type="NCBI Taxonomy" id="89957"/>
    <lineage>
        <taxon>Eukaryota</taxon>
        <taxon>Sar</taxon>
        <taxon>Alveolata</taxon>
        <taxon>Dinophyceae</taxon>
        <taxon>Suessiales</taxon>
        <taxon>Suessiaceae</taxon>
        <taxon>Polarella</taxon>
    </lineage>
</organism>
<dbReference type="Proteomes" id="UP000654075">
    <property type="component" value="Unassembled WGS sequence"/>
</dbReference>
<proteinExistence type="predicted"/>
<dbReference type="PROSITE" id="PS51257">
    <property type="entry name" value="PROKAR_LIPOPROTEIN"/>
    <property type="match status" value="1"/>
</dbReference>
<gene>
    <name evidence="1" type="ORF">PGLA1383_LOCUS42576</name>
</gene>
<keyword evidence="2" id="KW-1185">Reference proteome</keyword>
<dbReference type="EMBL" id="CAJNNV010028729">
    <property type="protein sequence ID" value="CAE8625587.1"/>
    <property type="molecule type" value="Genomic_DNA"/>
</dbReference>
<sequence length="226" mass="24726">MAPRIAARKGKMPRTSVVKHKLTNSGQPFISSGACIATSRTTGKACCRDVGAVDVPYCRQHMATGDPSFRVVKHPKAGKVLVAARQLPKGYKLALWGMRKPKKSVSKKAQEWAFDILNGWMLDPTSCRGSLAQFCACPGPSEVAAIAAMPLKCSGKGKFGSWMFRTCNRLPRNWQLTMAYGDTSRQMDHFFKEPGTKTTSGARHPACRRRHKALSGRAPEGCSLSR</sequence>
<reference evidence="1" key="1">
    <citation type="submission" date="2021-02" db="EMBL/GenBank/DDBJ databases">
        <authorList>
            <person name="Dougan E. K."/>
            <person name="Rhodes N."/>
            <person name="Thang M."/>
            <person name="Chan C."/>
        </authorList>
    </citation>
    <scope>NUCLEOTIDE SEQUENCE</scope>
</reference>
<dbReference type="AlphaFoldDB" id="A0A813GRW0"/>
<protein>
    <submittedName>
        <fullName evidence="1">Uncharacterized protein</fullName>
    </submittedName>
</protein>
<evidence type="ECO:0000313" key="1">
    <source>
        <dbReference type="EMBL" id="CAE8625587.1"/>
    </source>
</evidence>
<dbReference type="OrthoDB" id="416542at2759"/>
<comment type="caution">
    <text evidence="1">The sequence shown here is derived from an EMBL/GenBank/DDBJ whole genome shotgun (WGS) entry which is preliminary data.</text>
</comment>
<accession>A0A813GRW0</accession>
<evidence type="ECO:0000313" key="2">
    <source>
        <dbReference type="Proteomes" id="UP000654075"/>
    </source>
</evidence>
<name>A0A813GRW0_POLGL</name>